<evidence type="ECO:0000256" key="1">
    <source>
        <dbReference type="SAM" id="Phobius"/>
    </source>
</evidence>
<feature type="transmembrane region" description="Helical" evidence="1">
    <location>
        <begin position="68"/>
        <end position="86"/>
    </location>
</feature>
<dbReference type="AlphaFoldDB" id="A0A495QL52"/>
<accession>A0A495QL52</accession>
<feature type="transmembrane region" description="Helical" evidence="1">
    <location>
        <begin position="92"/>
        <end position="113"/>
    </location>
</feature>
<proteinExistence type="predicted"/>
<comment type="caution">
    <text evidence="2">The sequence shown here is derived from an EMBL/GenBank/DDBJ whole genome shotgun (WGS) entry which is preliminary data.</text>
</comment>
<gene>
    <name evidence="2" type="ORF">BZB76_3943</name>
</gene>
<reference evidence="2 3" key="1">
    <citation type="submission" date="2018-10" db="EMBL/GenBank/DDBJ databases">
        <title>Genomic Encyclopedia of Archaeal and Bacterial Type Strains, Phase II (KMG-II): from individual species to whole genera.</title>
        <authorList>
            <person name="Goeker M."/>
        </authorList>
    </citation>
    <scope>NUCLEOTIDE SEQUENCE [LARGE SCALE GENOMIC DNA]</scope>
    <source>
        <strain evidence="2 3">DSM 43383</strain>
    </source>
</reference>
<organism evidence="2 3">
    <name type="scientific">Actinomadura pelletieri DSM 43383</name>
    <dbReference type="NCBI Taxonomy" id="1120940"/>
    <lineage>
        <taxon>Bacteria</taxon>
        <taxon>Bacillati</taxon>
        <taxon>Actinomycetota</taxon>
        <taxon>Actinomycetes</taxon>
        <taxon>Streptosporangiales</taxon>
        <taxon>Thermomonosporaceae</taxon>
        <taxon>Actinomadura</taxon>
    </lineage>
</organism>
<keyword evidence="1" id="KW-1133">Transmembrane helix</keyword>
<evidence type="ECO:0000313" key="2">
    <source>
        <dbReference type="EMBL" id="RKS73253.1"/>
    </source>
</evidence>
<protein>
    <submittedName>
        <fullName evidence="2">Uncharacterized protein</fullName>
    </submittedName>
</protein>
<evidence type="ECO:0000313" key="3">
    <source>
        <dbReference type="Proteomes" id="UP000274601"/>
    </source>
</evidence>
<keyword evidence="3" id="KW-1185">Reference proteome</keyword>
<keyword evidence="1" id="KW-0812">Transmembrane</keyword>
<keyword evidence="1" id="KW-0472">Membrane</keyword>
<feature type="transmembrane region" description="Helical" evidence="1">
    <location>
        <begin position="175"/>
        <end position="196"/>
    </location>
</feature>
<dbReference type="Proteomes" id="UP000274601">
    <property type="component" value="Unassembled WGS sequence"/>
</dbReference>
<name>A0A495QL52_9ACTN</name>
<sequence length="198" mass="20793">MSHQTQPNRAFADGNFRLVGAPWSLEDQVSEDGEGLVTAFRPGPDRETPEDILQHACTLVRLCGRDSAIAAVFLALVLAGTASRLAAGVPGLAALALLPVLATAFVISASYAVRSQRTLVSVLAEVRGRTGSPVDPGVPWTPFGSATALDDRVRDGELRRLLSAAHRCGELSWQAVAWAAATSVLFLFWTLAAAMAGG</sequence>
<dbReference type="EMBL" id="RBWU01000004">
    <property type="protein sequence ID" value="RKS73253.1"/>
    <property type="molecule type" value="Genomic_DNA"/>
</dbReference>